<protein>
    <submittedName>
        <fullName evidence="4">Apple domain-containing protein</fullName>
    </submittedName>
</protein>
<reference evidence="4" key="1">
    <citation type="submission" date="2016-11" db="UniProtKB">
        <authorList>
            <consortium name="WormBaseParasite"/>
        </authorList>
    </citation>
    <scope>IDENTIFICATION</scope>
</reference>
<dbReference type="InterPro" id="IPR003609">
    <property type="entry name" value="Pan_app"/>
</dbReference>
<dbReference type="Pfam" id="PF00024">
    <property type="entry name" value="PAN_1"/>
    <property type="match status" value="1"/>
</dbReference>
<feature type="region of interest" description="Disordered" evidence="1">
    <location>
        <begin position="114"/>
        <end position="147"/>
    </location>
</feature>
<name>A0A1I8AY49_MELHA</name>
<dbReference type="Proteomes" id="UP000095281">
    <property type="component" value="Unplaced"/>
</dbReference>
<proteinExistence type="predicted"/>
<dbReference type="Gene3D" id="3.50.4.10">
    <property type="entry name" value="Hepatocyte Growth Factor"/>
    <property type="match status" value="1"/>
</dbReference>
<dbReference type="AlphaFoldDB" id="A0A1I8AY49"/>
<dbReference type="SMART" id="SM00473">
    <property type="entry name" value="PAN_AP"/>
    <property type="match status" value="1"/>
</dbReference>
<dbReference type="PROSITE" id="PS50948">
    <property type="entry name" value="PAN"/>
    <property type="match status" value="1"/>
</dbReference>
<keyword evidence="3" id="KW-1185">Reference proteome</keyword>
<accession>A0A1I8AY49</accession>
<sequence length="147" mass="16548">MLLDARCFQKLERHSIDNSQPLTEIFRTNPLECLSQCVAHTGNGDEQKNPGLCRSVVYDHLQHSCRLYSHDGRELFYTLLTALIFIGGQLAHKNVQASPLQRLRASLQAKKKVLAAPSLPKESDEPPIIEPTTQQTTQQNTQANQEQ</sequence>
<dbReference type="SUPFAM" id="SSF57414">
    <property type="entry name" value="Hairpin loop containing domain-like"/>
    <property type="match status" value="1"/>
</dbReference>
<organism evidence="3 4">
    <name type="scientific">Meloidogyne hapla</name>
    <name type="common">Root-knot nematode worm</name>
    <dbReference type="NCBI Taxonomy" id="6305"/>
    <lineage>
        <taxon>Eukaryota</taxon>
        <taxon>Metazoa</taxon>
        <taxon>Ecdysozoa</taxon>
        <taxon>Nematoda</taxon>
        <taxon>Chromadorea</taxon>
        <taxon>Rhabditida</taxon>
        <taxon>Tylenchina</taxon>
        <taxon>Tylenchomorpha</taxon>
        <taxon>Tylenchoidea</taxon>
        <taxon>Meloidogynidae</taxon>
        <taxon>Meloidogyninae</taxon>
        <taxon>Meloidogyne</taxon>
    </lineage>
</organism>
<evidence type="ECO:0000259" key="2">
    <source>
        <dbReference type="PROSITE" id="PS50948"/>
    </source>
</evidence>
<dbReference type="WBParaSite" id="MhA1_Contig1063.frz3.gene13">
    <property type="protein sequence ID" value="MhA1_Contig1063.frz3.gene13"/>
    <property type="gene ID" value="MhA1_Contig1063.frz3.gene13"/>
</dbReference>
<feature type="compositionally biased region" description="Low complexity" evidence="1">
    <location>
        <begin position="132"/>
        <end position="147"/>
    </location>
</feature>
<evidence type="ECO:0000313" key="3">
    <source>
        <dbReference type="Proteomes" id="UP000095281"/>
    </source>
</evidence>
<feature type="domain" description="Apple" evidence="2">
    <location>
        <begin position="7"/>
        <end position="81"/>
    </location>
</feature>
<evidence type="ECO:0000313" key="4">
    <source>
        <dbReference type="WBParaSite" id="MhA1_Contig1063.frz3.gene13"/>
    </source>
</evidence>
<evidence type="ECO:0000256" key="1">
    <source>
        <dbReference type="SAM" id="MobiDB-lite"/>
    </source>
</evidence>